<evidence type="ECO:0000259" key="2">
    <source>
        <dbReference type="PROSITE" id="PS50164"/>
    </source>
</evidence>
<sequence length="94" mass="11298">MRVKEKKSRKKKKEKWYLYMLKCRDNSLYTGITKDLERRFKMHSEGKGARYTRTRRPLEMVYHETCKTRTAALIRECFIKALPKPKKLTLIGSV</sequence>
<dbReference type="AlphaFoldDB" id="A0A1G1KSG7"/>
<dbReference type="InterPro" id="IPR000305">
    <property type="entry name" value="GIY-YIG_endonuc"/>
</dbReference>
<comment type="similarity">
    <text evidence="1">Belongs to the UPF0213 family.</text>
</comment>
<reference evidence="3 4" key="1">
    <citation type="journal article" date="2016" name="Nat. Commun.">
        <title>Thousands of microbial genomes shed light on interconnected biogeochemical processes in an aquifer system.</title>
        <authorList>
            <person name="Anantharaman K."/>
            <person name="Brown C.T."/>
            <person name="Hug L.A."/>
            <person name="Sharon I."/>
            <person name="Castelle C.J."/>
            <person name="Probst A.J."/>
            <person name="Thomas B.C."/>
            <person name="Singh A."/>
            <person name="Wilkins M.J."/>
            <person name="Karaoz U."/>
            <person name="Brodie E.L."/>
            <person name="Williams K.H."/>
            <person name="Hubbard S.S."/>
            <person name="Banfield J.F."/>
        </authorList>
    </citation>
    <scope>NUCLEOTIDE SEQUENCE [LARGE SCALE GENOMIC DNA]</scope>
</reference>
<evidence type="ECO:0000256" key="1">
    <source>
        <dbReference type="ARBA" id="ARBA00007435"/>
    </source>
</evidence>
<evidence type="ECO:0000313" key="4">
    <source>
        <dbReference type="Proteomes" id="UP000178187"/>
    </source>
</evidence>
<evidence type="ECO:0000313" key="3">
    <source>
        <dbReference type="EMBL" id="OGW95499.1"/>
    </source>
</evidence>
<organism evidence="3 4">
    <name type="scientific">Candidatus Danuiimicrobium aquiferis</name>
    <dbReference type="NCBI Taxonomy" id="1801832"/>
    <lineage>
        <taxon>Bacteria</taxon>
        <taxon>Pseudomonadati</taxon>
        <taxon>Candidatus Omnitrophota</taxon>
        <taxon>Candidatus Danuiimicrobium</taxon>
    </lineage>
</organism>
<dbReference type="PANTHER" id="PTHR34477">
    <property type="entry name" value="UPF0213 PROTEIN YHBQ"/>
    <property type="match status" value="1"/>
</dbReference>
<accession>A0A1G1KSG7</accession>
<feature type="domain" description="GIY-YIG" evidence="2">
    <location>
        <begin position="14"/>
        <end position="89"/>
    </location>
</feature>
<gene>
    <name evidence="3" type="ORF">A3G33_06600</name>
</gene>
<dbReference type="SUPFAM" id="SSF82771">
    <property type="entry name" value="GIY-YIG endonuclease"/>
    <property type="match status" value="1"/>
</dbReference>
<name>A0A1G1KSG7_9BACT</name>
<dbReference type="InterPro" id="IPR050190">
    <property type="entry name" value="UPF0213_domain"/>
</dbReference>
<dbReference type="Gene3D" id="3.40.1440.10">
    <property type="entry name" value="GIY-YIG endonuclease"/>
    <property type="match status" value="1"/>
</dbReference>
<dbReference type="InterPro" id="IPR035901">
    <property type="entry name" value="GIY-YIG_endonuc_sf"/>
</dbReference>
<dbReference type="Pfam" id="PF01541">
    <property type="entry name" value="GIY-YIG"/>
    <property type="match status" value="1"/>
</dbReference>
<dbReference type="PROSITE" id="PS50164">
    <property type="entry name" value="GIY_YIG"/>
    <property type="match status" value="1"/>
</dbReference>
<dbReference type="EMBL" id="MHFR01000062">
    <property type="protein sequence ID" value="OGW95499.1"/>
    <property type="molecule type" value="Genomic_DNA"/>
</dbReference>
<dbReference type="CDD" id="cd10456">
    <property type="entry name" value="GIY-YIG_UPF0213"/>
    <property type="match status" value="1"/>
</dbReference>
<comment type="caution">
    <text evidence="3">The sequence shown here is derived from an EMBL/GenBank/DDBJ whole genome shotgun (WGS) entry which is preliminary data.</text>
</comment>
<proteinExistence type="inferred from homology"/>
<dbReference type="Proteomes" id="UP000178187">
    <property type="component" value="Unassembled WGS sequence"/>
</dbReference>
<dbReference type="PANTHER" id="PTHR34477:SF1">
    <property type="entry name" value="UPF0213 PROTEIN YHBQ"/>
    <property type="match status" value="1"/>
</dbReference>
<protein>
    <recommendedName>
        <fullName evidence="2">GIY-YIG domain-containing protein</fullName>
    </recommendedName>
</protein>